<reference evidence="2" key="1">
    <citation type="submission" date="2016-11" db="UniProtKB">
        <authorList>
            <consortium name="WormBaseParasite"/>
        </authorList>
    </citation>
    <scope>IDENTIFICATION</scope>
</reference>
<name>A0A1I7X6E2_HETBA</name>
<accession>A0A1I7X6E2</accession>
<evidence type="ECO:0000313" key="1">
    <source>
        <dbReference type="Proteomes" id="UP000095283"/>
    </source>
</evidence>
<keyword evidence="1" id="KW-1185">Reference proteome</keyword>
<evidence type="ECO:0000313" key="2">
    <source>
        <dbReference type="WBParaSite" id="Hba_13131"/>
    </source>
</evidence>
<dbReference type="WBParaSite" id="Hba_13131">
    <property type="protein sequence ID" value="Hba_13131"/>
    <property type="gene ID" value="Hba_13131"/>
</dbReference>
<organism evidence="1 2">
    <name type="scientific">Heterorhabditis bacteriophora</name>
    <name type="common">Entomopathogenic nematode worm</name>
    <dbReference type="NCBI Taxonomy" id="37862"/>
    <lineage>
        <taxon>Eukaryota</taxon>
        <taxon>Metazoa</taxon>
        <taxon>Ecdysozoa</taxon>
        <taxon>Nematoda</taxon>
        <taxon>Chromadorea</taxon>
        <taxon>Rhabditida</taxon>
        <taxon>Rhabditina</taxon>
        <taxon>Rhabditomorpha</taxon>
        <taxon>Strongyloidea</taxon>
        <taxon>Heterorhabditidae</taxon>
        <taxon>Heterorhabditis</taxon>
    </lineage>
</organism>
<sequence>MVFPMFFLLQHSYTSRNMSAVKLCTKTTTRPSISIDSCDALAAPLRIEGIMTRNRDRGGL</sequence>
<dbReference type="Proteomes" id="UP000095283">
    <property type="component" value="Unplaced"/>
</dbReference>
<protein>
    <submittedName>
        <fullName evidence="2">Secreted protein</fullName>
    </submittedName>
</protein>
<proteinExistence type="predicted"/>
<dbReference type="AlphaFoldDB" id="A0A1I7X6E2"/>